<proteinExistence type="predicted"/>
<dbReference type="CDD" id="cd06662">
    <property type="entry name" value="SURF1"/>
    <property type="match status" value="1"/>
</dbReference>
<dbReference type="PROSITE" id="PS50895">
    <property type="entry name" value="SURF1"/>
    <property type="match status" value="1"/>
</dbReference>
<evidence type="ECO:0000256" key="2">
    <source>
        <dbReference type="ARBA" id="ARBA00022692"/>
    </source>
</evidence>
<sequence length="269" mass="30475">MNYVRESWRRWVVWLLLAVIFAIACGFLSNWQFSRRTEALAKVNQVATLYDRQPVEIASAKFRPQDEWLPVKITGHFLPEKALLVRNRPLNGTPGFLTLIPFEREDGLLVGIEAGWVPADSRLNGPKVFPKPTAEKQTIWGHIRPSETTLNRDAPAGQIATLNMPTLFEKSGLTASPAADFYVRLGESNFSEAGLPKLLPRPQLTEGNHLSYALQWIVFALMAFMALVWAVRQEIRFKRMADDPNYKPKVRKKVGDDDNFAEDIIILSS</sequence>
<reference evidence="6" key="1">
    <citation type="submission" date="2020-05" db="EMBL/GenBank/DDBJ databases">
        <authorList>
            <person name="Chiriac C."/>
            <person name="Salcher M."/>
            <person name="Ghai R."/>
            <person name="Kavagutti S V."/>
        </authorList>
    </citation>
    <scope>NUCLEOTIDE SEQUENCE</scope>
</reference>
<feature type="transmembrane region" description="Helical" evidence="5">
    <location>
        <begin position="212"/>
        <end position="231"/>
    </location>
</feature>
<dbReference type="AlphaFoldDB" id="A0A6J6J794"/>
<name>A0A6J6J794_9ZZZZ</name>
<protein>
    <submittedName>
        <fullName evidence="6">Unannotated protein</fullName>
    </submittedName>
</protein>
<dbReference type="PANTHER" id="PTHR23427">
    <property type="entry name" value="SURFEIT LOCUS PROTEIN"/>
    <property type="match status" value="1"/>
</dbReference>
<dbReference type="InterPro" id="IPR045214">
    <property type="entry name" value="Surf1/Surf4"/>
</dbReference>
<dbReference type="InterPro" id="IPR002994">
    <property type="entry name" value="Surf1/Shy1"/>
</dbReference>
<organism evidence="6">
    <name type="scientific">freshwater metagenome</name>
    <dbReference type="NCBI Taxonomy" id="449393"/>
    <lineage>
        <taxon>unclassified sequences</taxon>
        <taxon>metagenomes</taxon>
        <taxon>ecological metagenomes</taxon>
    </lineage>
</organism>
<accession>A0A6J6J794</accession>
<dbReference type="PROSITE" id="PS51257">
    <property type="entry name" value="PROKAR_LIPOPROTEIN"/>
    <property type="match status" value="1"/>
</dbReference>
<gene>
    <name evidence="6" type="ORF">UFOPK2001_00643</name>
</gene>
<evidence type="ECO:0000313" key="6">
    <source>
        <dbReference type="EMBL" id="CAB4632821.1"/>
    </source>
</evidence>
<evidence type="ECO:0000256" key="4">
    <source>
        <dbReference type="ARBA" id="ARBA00023136"/>
    </source>
</evidence>
<keyword evidence="2 5" id="KW-0812">Transmembrane</keyword>
<comment type="subcellular location">
    <subcellularLocation>
        <location evidence="1">Membrane</location>
    </subcellularLocation>
</comment>
<keyword evidence="3 5" id="KW-1133">Transmembrane helix</keyword>
<dbReference type="GO" id="GO:0016020">
    <property type="term" value="C:membrane"/>
    <property type="evidence" value="ECO:0007669"/>
    <property type="project" value="UniProtKB-SubCell"/>
</dbReference>
<evidence type="ECO:0000256" key="3">
    <source>
        <dbReference type="ARBA" id="ARBA00022989"/>
    </source>
</evidence>
<evidence type="ECO:0000256" key="5">
    <source>
        <dbReference type="SAM" id="Phobius"/>
    </source>
</evidence>
<dbReference type="Pfam" id="PF02104">
    <property type="entry name" value="SURF1"/>
    <property type="match status" value="1"/>
</dbReference>
<evidence type="ECO:0000256" key="1">
    <source>
        <dbReference type="ARBA" id="ARBA00004370"/>
    </source>
</evidence>
<feature type="transmembrane region" description="Helical" evidence="5">
    <location>
        <begin position="12"/>
        <end position="33"/>
    </location>
</feature>
<keyword evidence="4 5" id="KW-0472">Membrane</keyword>
<dbReference type="EMBL" id="CAEZVN010000050">
    <property type="protein sequence ID" value="CAB4632821.1"/>
    <property type="molecule type" value="Genomic_DNA"/>
</dbReference>
<dbReference type="PANTHER" id="PTHR23427:SF2">
    <property type="entry name" value="SURFEIT LOCUS PROTEIN 1"/>
    <property type="match status" value="1"/>
</dbReference>